<feature type="transmembrane region" description="Helical" evidence="6">
    <location>
        <begin position="250"/>
        <end position="266"/>
    </location>
</feature>
<protein>
    <submittedName>
        <fullName evidence="8">DMT family transporter</fullName>
    </submittedName>
</protein>
<name>A0A516H6B1_9PROT</name>
<reference evidence="8 9" key="1">
    <citation type="submission" date="2019-07" db="EMBL/GenBank/DDBJ databases">
        <title>Genome sequencing for Ferrovibrio sp. K5.</title>
        <authorList>
            <person name="Park S.-J."/>
        </authorList>
    </citation>
    <scope>NUCLEOTIDE SEQUENCE [LARGE SCALE GENOMIC DNA]</scope>
    <source>
        <strain evidence="8 9">K5</strain>
    </source>
</reference>
<feature type="transmembrane region" description="Helical" evidence="6">
    <location>
        <begin position="85"/>
        <end position="104"/>
    </location>
</feature>
<dbReference type="Pfam" id="PF00892">
    <property type="entry name" value="EamA"/>
    <property type="match status" value="1"/>
</dbReference>
<dbReference type="KEGG" id="fer:FNB15_19440"/>
<evidence type="ECO:0000256" key="3">
    <source>
        <dbReference type="ARBA" id="ARBA00022692"/>
    </source>
</evidence>
<evidence type="ECO:0000256" key="1">
    <source>
        <dbReference type="ARBA" id="ARBA00004141"/>
    </source>
</evidence>
<dbReference type="AlphaFoldDB" id="A0A516H6B1"/>
<organism evidence="8 9">
    <name type="scientific">Ferrovibrio terrae</name>
    <dbReference type="NCBI Taxonomy" id="2594003"/>
    <lineage>
        <taxon>Bacteria</taxon>
        <taxon>Pseudomonadati</taxon>
        <taxon>Pseudomonadota</taxon>
        <taxon>Alphaproteobacteria</taxon>
        <taxon>Rhodospirillales</taxon>
        <taxon>Rhodospirillaceae</taxon>
        <taxon>Ferrovibrio</taxon>
    </lineage>
</organism>
<dbReference type="RefSeq" id="WP_144258312.1">
    <property type="nucleotide sequence ID" value="NZ_CP041636.1"/>
</dbReference>
<dbReference type="Proteomes" id="UP000317496">
    <property type="component" value="Chromosome"/>
</dbReference>
<feature type="transmembrane region" description="Helical" evidence="6">
    <location>
        <begin position="158"/>
        <end position="175"/>
    </location>
</feature>
<feature type="transmembrane region" description="Helical" evidence="6">
    <location>
        <begin position="110"/>
        <end position="128"/>
    </location>
</feature>
<keyword evidence="9" id="KW-1185">Reference proteome</keyword>
<dbReference type="GO" id="GO:0016020">
    <property type="term" value="C:membrane"/>
    <property type="evidence" value="ECO:0007669"/>
    <property type="project" value="UniProtKB-SubCell"/>
</dbReference>
<sequence length="307" mass="33133">MFTQPLFARLFGTGTRRGITSMVLGMAAFVTNDSLIKLASTTVPTGQLISTRNILTAVLLLLIMLATGQAAQIRRCMDRPVMTRSAIDVVATILYLIALFHMPIGNVTAINMSTPLLLTAVVAIFLHIPVGWRRWTAVVFGFVGVTLIVQPRAEGFNAYALVALASTIFIVARDLSTRRIARDVSSLAVALANAIFVLVGALALSAFEGWVAVGWHELLLLGGASLFLIVGYLLIVDAFRHGDIATISPFRYTGLIWALGAGYLVWGDIPNTLAFAGIVIVVGSGLYVLHRERIRARDEATRSEPVE</sequence>
<feature type="transmembrane region" description="Helical" evidence="6">
    <location>
        <begin position="54"/>
        <end position="73"/>
    </location>
</feature>
<evidence type="ECO:0000256" key="5">
    <source>
        <dbReference type="ARBA" id="ARBA00023136"/>
    </source>
</evidence>
<comment type="subcellular location">
    <subcellularLocation>
        <location evidence="1">Membrane</location>
        <topology evidence="1">Multi-pass membrane protein</topology>
    </subcellularLocation>
</comment>
<dbReference type="OrthoDB" id="9812899at2"/>
<feature type="transmembrane region" description="Helical" evidence="6">
    <location>
        <begin position="219"/>
        <end position="238"/>
    </location>
</feature>
<feature type="transmembrane region" description="Helical" evidence="6">
    <location>
        <begin position="135"/>
        <end position="152"/>
    </location>
</feature>
<keyword evidence="5 6" id="KW-0472">Membrane</keyword>
<evidence type="ECO:0000256" key="6">
    <source>
        <dbReference type="SAM" id="Phobius"/>
    </source>
</evidence>
<evidence type="ECO:0000313" key="9">
    <source>
        <dbReference type="Proteomes" id="UP000317496"/>
    </source>
</evidence>
<gene>
    <name evidence="8" type="ORF">FNB15_19440</name>
</gene>
<feature type="transmembrane region" description="Helical" evidence="6">
    <location>
        <begin position="187"/>
        <end position="207"/>
    </location>
</feature>
<keyword evidence="3 6" id="KW-0812">Transmembrane</keyword>
<dbReference type="SUPFAM" id="SSF103481">
    <property type="entry name" value="Multidrug resistance efflux transporter EmrE"/>
    <property type="match status" value="2"/>
</dbReference>
<dbReference type="PANTHER" id="PTHR22911">
    <property type="entry name" value="ACYL-MALONYL CONDENSING ENZYME-RELATED"/>
    <property type="match status" value="1"/>
</dbReference>
<feature type="domain" description="EamA" evidence="7">
    <location>
        <begin position="17"/>
        <end position="149"/>
    </location>
</feature>
<feature type="transmembrane region" description="Helical" evidence="6">
    <location>
        <begin position="272"/>
        <end position="289"/>
    </location>
</feature>
<evidence type="ECO:0000259" key="7">
    <source>
        <dbReference type="Pfam" id="PF00892"/>
    </source>
</evidence>
<accession>A0A516H6B1</accession>
<comment type="similarity">
    <text evidence="2">Belongs to the drug/metabolite transporter (DMT) superfamily. 10 TMS drug/metabolite exporter (DME) (TC 2.A.7.3) family.</text>
</comment>
<dbReference type="EMBL" id="CP041636">
    <property type="protein sequence ID" value="QDO99316.1"/>
    <property type="molecule type" value="Genomic_DNA"/>
</dbReference>
<dbReference type="PANTHER" id="PTHR22911:SF6">
    <property type="entry name" value="SOLUTE CARRIER FAMILY 35 MEMBER G1"/>
    <property type="match status" value="1"/>
</dbReference>
<keyword evidence="4 6" id="KW-1133">Transmembrane helix</keyword>
<proteinExistence type="inferred from homology"/>
<dbReference type="InterPro" id="IPR037185">
    <property type="entry name" value="EmrE-like"/>
</dbReference>
<evidence type="ECO:0000256" key="4">
    <source>
        <dbReference type="ARBA" id="ARBA00022989"/>
    </source>
</evidence>
<evidence type="ECO:0000256" key="2">
    <source>
        <dbReference type="ARBA" id="ARBA00009853"/>
    </source>
</evidence>
<evidence type="ECO:0000313" key="8">
    <source>
        <dbReference type="EMBL" id="QDO99316.1"/>
    </source>
</evidence>
<dbReference type="InterPro" id="IPR000620">
    <property type="entry name" value="EamA_dom"/>
</dbReference>